<dbReference type="AlphaFoldDB" id="A0A3D9L6M2"/>
<dbReference type="CDD" id="cd00161">
    <property type="entry name" value="beta-trefoil_Ricin-like"/>
    <property type="match status" value="1"/>
</dbReference>
<keyword evidence="4" id="KW-0479">Metal-binding</keyword>
<reference evidence="10 11" key="1">
    <citation type="submission" date="2018-07" db="EMBL/GenBank/DDBJ databases">
        <title>Genomic Encyclopedia of Type Strains, Phase IV (KMG-IV): sequencing the most valuable type-strain genomes for metagenomic binning, comparative biology and taxonomic classification.</title>
        <authorList>
            <person name="Goeker M."/>
        </authorList>
    </citation>
    <scope>NUCLEOTIDE SEQUENCE [LARGE SCALE GENOMIC DNA]</scope>
    <source>
        <strain evidence="10 11">DSM 4134</strain>
    </source>
</reference>
<dbReference type="SUPFAM" id="SSF50370">
    <property type="entry name" value="Ricin B-like lectins"/>
    <property type="match status" value="1"/>
</dbReference>
<evidence type="ECO:0000256" key="3">
    <source>
        <dbReference type="ARBA" id="ARBA00011233"/>
    </source>
</evidence>
<proteinExistence type="inferred from homology"/>
<dbReference type="Pfam" id="PF18962">
    <property type="entry name" value="Por_Secre_tail"/>
    <property type="match status" value="1"/>
</dbReference>
<evidence type="ECO:0000313" key="11">
    <source>
        <dbReference type="Proteomes" id="UP000256779"/>
    </source>
</evidence>
<dbReference type="Gene3D" id="2.60.120.260">
    <property type="entry name" value="Galactose-binding domain-like"/>
    <property type="match status" value="1"/>
</dbReference>
<keyword evidence="8" id="KW-0732">Signal</keyword>
<dbReference type="InterPro" id="IPR008979">
    <property type="entry name" value="Galactose-bd-like_sf"/>
</dbReference>
<sequence length="1004" mass="108560">MKRLYGLIIYTALMLVGLGATAQVTVNSLEELQPYLKESNTHVKMAPGTYTITVEDIENDKYTSTTHVGGAHVKVLLLFQGNNSTYDFTDVTLKIQTGVFKAFGGYEVREIQVIGNDNVLKNLTMIDDGSVDDAPAKRAQNICLDGARNRIEGFHVTIKGSYPYGYGDVFGKGGKSVIGHRKHSACLVRGESNHVKNCTFIHKSYGHCIFMQAASNPIIEGCYVEGEVRSTDDMLLEEGTGSPADKVDFMTVWGYRLPAGYMLSLGEAGIRAYNAGRTIIDSVEYQRGTSNPTVKNCTIKYMRTGVTLAHASGTKYVDGCTAIACENGFSIGSGTVTNCSADVVYGPVYKSTYDSDKNYNAEITILPPSEEYYNGAGVVAYVGGSGHNLVFKGNPEDANPDLKIQFGGFLKNIRLLEGSNPSQNNHSPTNVTIQNLTGYPVELTSDSDNISGQSCGTITDNGQNNSVKLVSCDTACINEVGVELPTLATSGINYQLYQGDWSTLPDLQDEEPVASGLVADLSHSAADSMAAFAVVFNGYVHAPATGRYTFYINSDDAAALTIGDEEVILSESASSLAEVSGEICLEAGYHQLEVVQVQKNGDATFEVSYESNALAKTALTVYGIPFEDIPNLAYMRETAQSSTAHGGVSSRAVDGNTDGAYSKNSVTHTSDQRNAWWKVYLDKDYTLGQIKIYNRTDACCADRLANFNVSIMKANGEITFSQNIEALDGASLTLDAQGSKGSLVKVELNESGQLTLAEVEVFAGEAPSDGGAYQMVKRSAKFYAIDGGSYDASAGFSVQLHKVSNHENRTWIELPRPGGYYAYQKANTNLCLDGGTGTESGTDLTLEPCSEEAPGQQWVKMVRGDDYYTLLRKDSELVIDAGDGRLNGDNVYLDYLNLASENQQWRFDNADTTDLESDFIILNTSALSVQVYPNPVVGTLTIDQSSATLSSWKIQNLGGKVLLEKPLPQHSKQVAIDLSWLAPGVYMITLQGPETMESFKVIKK</sequence>
<organism evidence="10 11">
    <name type="scientific">Marinoscillum furvescens DSM 4134</name>
    <dbReference type="NCBI Taxonomy" id="1122208"/>
    <lineage>
        <taxon>Bacteria</taxon>
        <taxon>Pseudomonadati</taxon>
        <taxon>Bacteroidota</taxon>
        <taxon>Cytophagia</taxon>
        <taxon>Cytophagales</taxon>
        <taxon>Reichenbachiellaceae</taxon>
        <taxon>Marinoscillum</taxon>
    </lineage>
</organism>
<dbReference type="InterPro" id="IPR051941">
    <property type="entry name" value="BG_Antigen-Binding_Lectin"/>
</dbReference>
<evidence type="ECO:0000256" key="6">
    <source>
        <dbReference type="ARBA" id="ARBA00022837"/>
    </source>
</evidence>
<protein>
    <submittedName>
        <fullName evidence="10">Putative secreted protein (Por secretion system target)</fullName>
    </submittedName>
</protein>
<dbReference type="Gene3D" id="2.60.120.1560">
    <property type="match status" value="1"/>
</dbReference>
<feature type="signal peptide" evidence="8">
    <location>
        <begin position="1"/>
        <end position="22"/>
    </location>
</feature>
<feature type="chain" id="PRO_5017624408" evidence="8">
    <location>
        <begin position="23"/>
        <end position="1004"/>
    </location>
</feature>
<evidence type="ECO:0000256" key="2">
    <source>
        <dbReference type="ARBA" id="ARBA00010147"/>
    </source>
</evidence>
<dbReference type="InterPro" id="IPR000772">
    <property type="entry name" value="Ricin_B_lectin"/>
</dbReference>
<name>A0A3D9L6M2_MARFU</name>
<evidence type="ECO:0000259" key="9">
    <source>
        <dbReference type="PROSITE" id="PS51820"/>
    </source>
</evidence>
<comment type="similarity">
    <text evidence="2">Belongs to the fucolectin family.</text>
</comment>
<evidence type="ECO:0000256" key="1">
    <source>
        <dbReference type="ARBA" id="ARBA00002219"/>
    </source>
</evidence>
<dbReference type="RefSeq" id="WP_170147857.1">
    <property type="nucleotide sequence ID" value="NZ_QREG01000002.1"/>
</dbReference>
<evidence type="ECO:0000256" key="7">
    <source>
        <dbReference type="ARBA" id="ARBA00023157"/>
    </source>
</evidence>
<dbReference type="GO" id="GO:0042806">
    <property type="term" value="F:fucose binding"/>
    <property type="evidence" value="ECO:0007669"/>
    <property type="project" value="UniProtKB-ARBA"/>
</dbReference>
<keyword evidence="6" id="KW-0106">Calcium</keyword>
<keyword evidence="11" id="KW-1185">Reference proteome</keyword>
<dbReference type="GO" id="GO:0046872">
    <property type="term" value="F:metal ion binding"/>
    <property type="evidence" value="ECO:0007669"/>
    <property type="project" value="UniProtKB-KW"/>
</dbReference>
<dbReference type="InterPro" id="IPR035992">
    <property type="entry name" value="Ricin_B-like_lectins"/>
</dbReference>
<dbReference type="InterPro" id="IPR011050">
    <property type="entry name" value="Pectin_lyase_fold/virulence"/>
</dbReference>
<dbReference type="SUPFAM" id="SSF51126">
    <property type="entry name" value="Pectin lyase-like"/>
    <property type="match status" value="1"/>
</dbReference>
<dbReference type="SMART" id="SM00607">
    <property type="entry name" value="FTP"/>
    <property type="match status" value="1"/>
</dbReference>
<dbReference type="PANTHER" id="PTHR45713:SF6">
    <property type="entry name" value="F5_8 TYPE C DOMAIN-CONTAINING PROTEIN"/>
    <property type="match status" value="1"/>
</dbReference>
<evidence type="ECO:0000313" key="10">
    <source>
        <dbReference type="EMBL" id="REE01998.1"/>
    </source>
</evidence>
<evidence type="ECO:0000256" key="5">
    <source>
        <dbReference type="ARBA" id="ARBA00022734"/>
    </source>
</evidence>
<dbReference type="InterPro" id="IPR037524">
    <property type="entry name" value="PA14/GLEYA"/>
</dbReference>
<keyword evidence="5" id="KW-0430">Lectin</keyword>
<dbReference type="GO" id="GO:0010185">
    <property type="term" value="P:regulation of cellular defense response"/>
    <property type="evidence" value="ECO:0007669"/>
    <property type="project" value="UniProtKB-ARBA"/>
</dbReference>
<dbReference type="SUPFAM" id="SSF49785">
    <property type="entry name" value="Galactose-binding domain-like"/>
    <property type="match status" value="1"/>
</dbReference>
<comment type="caution">
    <text evidence="10">The sequence shown here is derived from an EMBL/GenBank/DDBJ whole genome shotgun (WGS) entry which is preliminary data.</text>
</comment>
<dbReference type="InterPro" id="IPR011658">
    <property type="entry name" value="PA14_dom"/>
</dbReference>
<comment type="function">
    <text evidence="1">Acts as a defensive agent. Recognizes blood group fucosylated oligosaccharides including A, B, H and Lewis B-type antigens. Does not recognize Lewis A antigen and has low affinity for monovalent haptens.</text>
</comment>
<dbReference type="PROSITE" id="PS50231">
    <property type="entry name" value="RICIN_B_LECTIN"/>
    <property type="match status" value="1"/>
</dbReference>
<dbReference type="Pfam" id="PF07691">
    <property type="entry name" value="PA14"/>
    <property type="match status" value="1"/>
</dbReference>
<dbReference type="Gene3D" id="2.80.10.50">
    <property type="match status" value="1"/>
</dbReference>
<keyword evidence="7" id="KW-1015">Disulfide bond</keyword>
<accession>A0A3D9L6M2</accession>
<dbReference type="NCBIfam" id="TIGR04183">
    <property type="entry name" value="Por_Secre_tail"/>
    <property type="match status" value="1"/>
</dbReference>
<dbReference type="InterPro" id="IPR006585">
    <property type="entry name" value="FTP1"/>
</dbReference>
<dbReference type="SMART" id="SM00758">
    <property type="entry name" value="PA14"/>
    <property type="match status" value="1"/>
</dbReference>
<gene>
    <name evidence="10" type="ORF">C7460_10216</name>
</gene>
<dbReference type="PROSITE" id="PS51820">
    <property type="entry name" value="PA14"/>
    <property type="match status" value="1"/>
</dbReference>
<evidence type="ECO:0000256" key="4">
    <source>
        <dbReference type="ARBA" id="ARBA00022723"/>
    </source>
</evidence>
<dbReference type="Proteomes" id="UP000256779">
    <property type="component" value="Unassembled WGS sequence"/>
</dbReference>
<feature type="domain" description="PA14" evidence="9">
    <location>
        <begin position="487"/>
        <end position="623"/>
    </location>
</feature>
<dbReference type="PANTHER" id="PTHR45713">
    <property type="entry name" value="FTP DOMAIN-CONTAINING PROTEIN"/>
    <property type="match status" value="1"/>
</dbReference>
<evidence type="ECO:0000256" key="8">
    <source>
        <dbReference type="SAM" id="SignalP"/>
    </source>
</evidence>
<dbReference type="Pfam" id="PF22633">
    <property type="entry name" value="F5_F8_type_C_2"/>
    <property type="match status" value="1"/>
</dbReference>
<dbReference type="Pfam" id="PF00652">
    <property type="entry name" value="Ricin_B_lectin"/>
    <property type="match status" value="1"/>
</dbReference>
<dbReference type="InterPro" id="IPR026444">
    <property type="entry name" value="Secre_tail"/>
</dbReference>
<dbReference type="EMBL" id="QREG01000002">
    <property type="protein sequence ID" value="REE01998.1"/>
    <property type="molecule type" value="Genomic_DNA"/>
</dbReference>
<comment type="subunit">
    <text evidence="3">Homotrimer.</text>
</comment>